<name>A0A2Z6DYM7_HYDTE</name>
<dbReference type="EMBL" id="AP018558">
    <property type="protein sequence ID" value="BBD77412.1"/>
    <property type="molecule type" value="Genomic_DNA"/>
</dbReference>
<sequence>MTLVFRVQGDSMTDCSADLSFNPGDLILVAPDHEPEDGSFVVAQVGGEQVLRKLTTENGKRYLKALNPAWPDIPLDDGVVICSRVTFKWEPITV</sequence>
<feature type="domain" description="Peptidase S24/S26A/S26B/S26C" evidence="1">
    <location>
        <begin position="3"/>
        <end position="82"/>
    </location>
</feature>
<evidence type="ECO:0000313" key="2">
    <source>
        <dbReference type="EMBL" id="BBD77412.1"/>
    </source>
</evidence>
<dbReference type="OrthoDB" id="9791537at2"/>
<dbReference type="InterPro" id="IPR036286">
    <property type="entry name" value="LexA/Signal_pep-like_sf"/>
</dbReference>
<accession>A0A2Z6DYM7</accession>
<organism evidence="2 3">
    <name type="scientific">Hydrogenophilus thermoluteolus</name>
    <name type="common">Pseudomonas hydrogenothermophila</name>
    <dbReference type="NCBI Taxonomy" id="297"/>
    <lineage>
        <taxon>Bacteria</taxon>
        <taxon>Pseudomonadati</taxon>
        <taxon>Pseudomonadota</taxon>
        <taxon>Hydrogenophilia</taxon>
        <taxon>Hydrogenophilales</taxon>
        <taxon>Hydrogenophilaceae</taxon>
        <taxon>Hydrogenophilus</taxon>
    </lineage>
</organism>
<keyword evidence="3" id="KW-1185">Reference proteome</keyword>
<gene>
    <name evidence="2" type="ORF">HPTL_1148</name>
</gene>
<dbReference type="SUPFAM" id="SSF51306">
    <property type="entry name" value="LexA/Signal peptidase"/>
    <property type="match status" value="1"/>
</dbReference>
<dbReference type="Proteomes" id="UP000262004">
    <property type="component" value="Chromosome"/>
</dbReference>
<reference evidence="2 3" key="1">
    <citation type="submission" date="2018-04" db="EMBL/GenBank/DDBJ databases">
        <title>Complete genome sequence of Hydrogenophilus thermoluteolus TH-1.</title>
        <authorList>
            <person name="Arai H."/>
        </authorList>
    </citation>
    <scope>NUCLEOTIDE SEQUENCE [LARGE SCALE GENOMIC DNA]</scope>
    <source>
        <strain evidence="2 3">TH-1</strain>
    </source>
</reference>
<evidence type="ECO:0000313" key="3">
    <source>
        <dbReference type="Proteomes" id="UP000262004"/>
    </source>
</evidence>
<dbReference type="InterPro" id="IPR039418">
    <property type="entry name" value="LexA-like"/>
</dbReference>
<protein>
    <submittedName>
        <fullName evidence="2">LexA family transcriptional repressor</fullName>
    </submittedName>
</protein>
<dbReference type="PANTHER" id="PTHR33516:SF2">
    <property type="entry name" value="LEXA REPRESSOR-RELATED"/>
    <property type="match status" value="1"/>
</dbReference>
<dbReference type="InterPro" id="IPR050077">
    <property type="entry name" value="LexA_repressor"/>
</dbReference>
<dbReference type="InterPro" id="IPR015927">
    <property type="entry name" value="Peptidase_S24_S26A/B/C"/>
</dbReference>
<proteinExistence type="predicted"/>
<dbReference type="RefSeq" id="WP_119335150.1">
    <property type="nucleotide sequence ID" value="NZ_AP018558.1"/>
</dbReference>
<dbReference type="Gene3D" id="2.10.109.10">
    <property type="entry name" value="Umud Fragment, subunit A"/>
    <property type="match status" value="1"/>
</dbReference>
<dbReference type="AlphaFoldDB" id="A0A2Z6DYM7"/>
<dbReference type="Pfam" id="PF00717">
    <property type="entry name" value="Peptidase_S24"/>
    <property type="match status" value="1"/>
</dbReference>
<dbReference type="KEGG" id="htl:HPTL_1148"/>
<dbReference type="PANTHER" id="PTHR33516">
    <property type="entry name" value="LEXA REPRESSOR"/>
    <property type="match status" value="1"/>
</dbReference>
<dbReference type="CDD" id="cd06529">
    <property type="entry name" value="S24_LexA-like"/>
    <property type="match status" value="1"/>
</dbReference>
<evidence type="ECO:0000259" key="1">
    <source>
        <dbReference type="Pfam" id="PF00717"/>
    </source>
</evidence>